<accession>A0ABW5BM90</accession>
<dbReference type="Proteomes" id="UP001597294">
    <property type="component" value="Unassembled WGS sequence"/>
</dbReference>
<evidence type="ECO:0000256" key="4">
    <source>
        <dbReference type="RuleBase" id="RU000363"/>
    </source>
</evidence>
<keyword evidence="3 5" id="KW-0560">Oxidoreductase</keyword>
<dbReference type="Gene3D" id="3.40.50.720">
    <property type="entry name" value="NAD(P)-binding Rossmann-like Domain"/>
    <property type="match status" value="1"/>
</dbReference>
<proteinExistence type="inferred from homology"/>
<name>A0ABW5BM90_9PROT</name>
<dbReference type="EC" id="1.-.-.-" evidence="5"/>
<comment type="caution">
    <text evidence="5">The sequence shown here is derived from an EMBL/GenBank/DDBJ whole genome shotgun (WGS) entry which is preliminary data.</text>
</comment>
<dbReference type="SUPFAM" id="SSF51735">
    <property type="entry name" value="NAD(P)-binding Rossmann-fold domains"/>
    <property type="match status" value="1"/>
</dbReference>
<dbReference type="PRINTS" id="PR00081">
    <property type="entry name" value="GDHRDH"/>
</dbReference>
<evidence type="ECO:0000256" key="1">
    <source>
        <dbReference type="ARBA" id="ARBA00006484"/>
    </source>
</evidence>
<protein>
    <submittedName>
        <fullName evidence="5">SDR family oxidoreductase</fullName>
        <ecNumber evidence="5">1.-.-.-</ecNumber>
    </submittedName>
</protein>
<dbReference type="InterPro" id="IPR002347">
    <property type="entry name" value="SDR_fam"/>
</dbReference>
<keyword evidence="6" id="KW-1185">Reference proteome</keyword>
<dbReference type="GO" id="GO:0016491">
    <property type="term" value="F:oxidoreductase activity"/>
    <property type="evidence" value="ECO:0007669"/>
    <property type="project" value="UniProtKB-KW"/>
</dbReference>
<evidence type="ECO:0000256" key="2">
    <source>
        <dbReference type="ARBA" id="ARBA00022857"/>
    </source>
</evidence>
<dbReference type="CDD" id="cd05233">
    <property type="entry name" value="SDR_c"/>
    <property type="match status" value="1"/>
</dbReference>
<evidence type="ECO:0000313" key="5">
    <source>
        <dbReference type="EMBL" id="MFD2206694.1"/>
    </source>
</evidence>
<organism evidence="5 6">
    <name type="scientific">Kiloniella antarctica</name>
    <dbReference type="NCBI Taxonomy" id="1550907"/>
    <lineage>
        <taxon>Bacteria</taxon>
        <taxon>Pseudomonadati</taxon>
        <taxon>Pseudomonadota</taxon>
        <taxon>Alphaproteobacteria</taxon>
        <taxon>Rhodospirillales</taxon>
        <taxon>Kiloniellaceae</taxon>
        <taxon>Kiloniella</taxon>
    </lineage>
</organism>
<dbReference type="PRINTS" id="PR00080">
    <property type="entry name" value="SDRFAMILY"/>
</dbReference>
<dbReference type="PANTHER" id="PTHR43391">
    <property type="entry name" value="RETINOL DEHYDROGENASE-RELATED"/>
    <property type="match status" value="1"/>
</dbReference>
<dbReference type="InterPro" id="IPR036291">
    <property type="entry name" value="NAD(P)-bd_dom_sf"/>
</dbReference>
<dbReference type="RefSeq" id="WP_380252579.1">
    <property type="nucleotide sequence ID" value="NZ_JBHUII010000007.1"/>
</dbReference>
<reference evidence="6" key="1">
    <citation type="journal article" date="2019" name="Int. J. Syst. Evol. Microbiol.">
        <title>The Global Catalogue of Microorganisms (GCM) 10K type strain sequencing project: providing services to taxonomists for standard genome sequencing and annotation.</title>
        <authorList>
            <consortium name="The Broad Institute Genomics Platform"/>
            <consortium name="The Broad Institute Genome Sequencing Center for Infectious Disease"/>
            <person name="Wu L."/>
            <person name="Ma J."/>
        </authorList>
    </citation>
    <scope>NUCLEOTIDE SEQUENCE [LARGE SCALE GENOMIC DNA]</scope>
    <source>
        <strain evidence="6">CGMCC 4.7192</strain>
    </source>
</reference>
<evidence type="ECO:0000256" key="3">
    <source>
        <dbReference type="ARBA" id="ARBA00023002"/>
    </source>
</evidence>
<sequence>MADKNRVVLVTGATSGIGLATAEKLKTVGYHPVLTGRNPDKVKACAEKLGISGYTLDVSNEEDCARVIKSVENDIGPIWGLVNNAGIWLEGSFEKYKVADIRAVMETNTLGTMFMTHSVLPGMLGRKSGAIINVVSTGALYCRKSISVYSGSKWAIRGFTGCMEVECAPKGVRVMGFYPGKVDTNMYSTAGIDRDLEVAMTPAGAAGMIERMFSDEHILWGQVSGRSINDYA</sequence>
<evidence type="ECO:0000313" key="6">
    <source>
        <dbReference type="Proteomes" id="UP001597294"/>
    </source>
</evidence>
<keyword evidence="2" id="KW-0521">NADP</keyword>
<comment type="similarity">
    <text evidence="1 4">Belongs to the short-chain dehydrogenases/reductases (SDR) family.</text>
</comment>
<gene>
    <name evidence="5" type="ORF">ACFSKO_13770</name>
</gene>
<dbReference type="EMBL" id="JBHUII010000007">
    <property type="protein sequence ID" value="MFD2206694.1"/>
    <property type="molecule type" value="Genomic_DNA"/>
</dbReference>
<dbReference type="PANTHER" id="PTHR43391:SF14">
    <property type="entry name" value="DEHYDROGENASE_REDUCTASE SDR FAMILY PROTEIN 7-LIKE"/>
    <property type="match status" value="1"/>
</dbReference>
<dbReference type="Pfam" id="PF00106">
    <property type="entry name" value="adh_short"/>
    <property type="match status" value="1"/>
</dbReference>